<evidence type="ECO:0000313" key="1">
    <source>
        <dbReference type="EMBL" id="KZV81032.1"/>
    </source>
</evidence>
<reference evidence="1 2" key="1">
    <citation type="journal article" date="2016" name="Mol. Biol. Evol.">
        <title>Comparative Genomics of Early-Diverging Mushroom-Forming Fungi Provides Insights into the Origins of Lignocellulose Decay Capabilities.</title>
        <authorList>
            <person name="Nagy L.G."/>
            <person name="Riley R."/>
            <person name="Tritt A."/>
            <person name="Adam C."/>
            <person name="Daum C."/>
            <person name="Floudas D."/>
            <person name="Sun H."/>
            <person name="Yadav J.S."/>
            <person name="Pangilinan J."/>
            <person name="Larsson K.H."/>
            <person name="Matsuura K."/>
            <person name="Barry K."/>
            <person name="Labutti K."/>
            <person name="Kuo R."/>
            <person name="Ohm R.A."/>
            <person name="Bhattacharya S.S."/>
            <person name="Shirouzu T."/>
            <person name="Yoshinaga Y."/>
            <person name="Martin F.M."/>
            <person name="Grigoriev I.V."/>
            <person name="Hibbett D.S."/>
        </authorList>
    </citation>
    <scope>NUCLEOTIDE SEQUENCE [LARGE SCALE GENOMIC DNA]</scope>
    <source>
        <strain evidence="1 2">HHB12029</strain>
    </source>
</reference>
<dbReference type="Proteomes" id="UP000077266">
    <property type="component" value="Unassembled WGS sequence"/>
</dbReference>
<name>A0A165BPT4_EXIGL</name>
<dbReference type="AlphaFoldDB" id="A0A165BPT4"/>
<evidence type="ECO:0000313" key="2">
    <source>
        <dbReference type="Proteomes" id="UP000077266"/>
    </source>
</evidence>
<organism evidence="1 2">
    <name type="scientific">Exidia glandulosa HHB12029</name>
    <dbReference type="NCBI Taxonomy" id="1314781"/>
    <lineage>
        <taxon>Eukaryota</taxon>
        <taxon>Fungi</taxon>
        <taxon>Dikarya</taxon>
        <taxon>Basidiomycota</taxon>
        <taxon>Agaricomycotina</taxon>
        <taxon>Agaricomycetes</taxon>
        <taxon>Auriculariales</taxon>
        <taxon>Exidiaceae</taxon>
        <taxon>Exidia</taxon>
    </lineage>
</organism>
<keyword evidence="2" id="KW-1185">Reference proteome</keyword>
<sequence length="322" mass="36588">MTSFTRSYFVQVEPEGLEELRETLSTQPKDDIWQCSPPHDSELRHHYGLLDVPWPFKDSDELCEDNFGGFLLKSPHYNEELLEFPGRSYDSPWDSEFLPFLDNENVRFVPDSPGTADDPCRFCPVLDHHEDGSIASEPALYSWPLLPPQFSTVVDIFDLLPPSAAALEDAEQSFLNYLRNLGMVVNDPDCFELQFDGDGEERSVPAPGISCALPTGCEPIGILPTGGQRNLQNQGDDTLICFKDEDQTDSGTPAWAMHEDEYNERWRVARSKDEEFSTVKATHHAVRWQSRQIRRQLGPELRLSIRVLQDTGYTGRGVRPRL</sequence>
<proteinExistence type="predicted"/>
<accession>A0A165BPT4</accession>
<dbReference type="EMBL" id="KV426426">
    <property type="protein sequence ID" value="KZV81032.1"/>
    <property type="molecule type" value="Genomic_DNA"/>
</dbReference>
<protein>
    <submittedName>
        <fullName evidence="1">Uncharacterized protein</fullName>
    </submittedName>
</protein>
<gene>
    <name evidence="1" type="ORF">EXIGLDRAFT_704413</name>
</gene>
<dbReference type="InParanoid" id="A0A165BPT4"/>